<dbReference type="RefSeq" id="WP_184074003.1">
    <property type="nucleotide sequence ID" value="NZ_JACHDS010000001.1"/>
</dbReference>
<dbReference type="AlphaFoldDB" id="A0A7W9YF04"/>
<comment type="caution">
    <text evidence="1">The sequence shown here is derived from an EMBL/GenBank/DDBJ whole genome shotgun (WGS) entry which is preliminary data.</text>
</comment>
<keyword evidence="2" id="KW-1185">Reference proteome</keyword>
<gene>
    <name evidence="1" type="ORF">HNR23_001024</name>
</gene>
<accession>A0A7W9YF04</accession>
<sequence>MNARSGNGNGRPRMTKTELQRLIVEGGTLGFENRESHHEAGGPRPTVQQGQVRELHVCMGLNACRGHDTEGSEKKTPMAGTCTCATVQHVCHADNHCRGQGGCGYAGAEYEQSIPGEQSCSENGSCASPINESRVASAGPFKGTGVWKLARKRFEQRMWNAGRPFDPSPGEGCPDDWVPAYEERVRNILEPIRKERKKLEKAADADRRVTVSELPFFEGGA</sequence>
<evidence type="ECO:0000313" key="1">
    <source>
        <dbReference type="EMBL" id="MBB6170964.1"/>
    </source>
</evidence>
<protein>
    <submittedName>
        <fullName evidence="1">Uncharacterized protein</fullName>
    </submittedName>
</protein>
<dbReference type="Proteomes" id="UP000546642">
    <property type="component" value="Unassembled WGS sequence"/>
</dbReference>
<evidence type="ECO:0000313" key="2">
    <source>
        <dbReference type="Proteomes" id="UP000546642"/>
    </source>
</evidence>
<reference evidence="1 2" key="1">
    <citation type="submission" date="2020-08" db="EMBL/GenBank/DDBJ databases">
        <title>Sequencing the genomes of 1000 actinobacteria strains.</title>
        <authorList>
            <person name="Klenk H.-P."/>
        </authorList>
    </citation>
    <scope>NUCLEOTIDE SEQUENCE [LARGE SCALE GENOMIC DNA]</scope>
    <source>
        <strain evidence="1 2">DSM 46659</strain>
    </source>
</reference>
<organism evidence="1 2">
    <name type="scientific">Nocardiopsis mwathae</name>
    <dbReference type="NCBI Taxonomy" id="1472723"/>
    <lineage>
        <taxon>Bacteria</taxon>
        <taxon>Bacillati</taxon>
        <taxon>Actinomycetota</taxon>
        <taxon>Actinomycetes</taxon>
        <taxon>Streptosporangiales</taxon>
        <taxon>Nocardiopsidaceae</taxon>
        <taxon>Nocardiopsis</taxon>
    </lineage>
</organism>
<proteinExistence type="predicted"/>
<dbReference type="EMBL" id="JACHDS010000001">
    <property type="protein sequence ID" value="MBB6170964.1"/>
    <property type="molecule type" value="Genomic_DNA"/>
</dbReference>
<name>A0A7W9YF04_9ACTN</name>